<organism evidence="1 2">
    <name type="scientific">Dendryphion nanum</name>
    <dbReference type="NCBI Taxonomy" id="256645"/>
    <lineage>
        <taxon>Eukaryota</taxon>
        <taxon>Fungi</taxon>
        <taxon>Dikarya</taxon>
        <taxon>Ascomycota</taxon>
        <taxon>Pezizomycotina</taxon>
        <taxon>Dothideomycetes</taxon>
        <taxon>Pleosporomycetidae</taxon>
        <taxon>Pleosporales</taxon>
        <taxon>Torulaceae</taxon>
        <taxon>Dendryphion</taxon>
    </lineage>
</organism>
<keyword evidence="2" id="KW-1185">Reference proteome</keyword>
<protein>
    <submittedName>
        <fullName evidence="1">Uncharacterized protein</fullName>
    </submittedName>
</protein>
<accession>A0A9P9D4X9</accession>
<dbReference type="EMBL" id="JAGMWT010000021">
    <property type="protein sequence ID" value="KAH7112481.1"/>
    <property type="molecule type" value="Genomic_DNA"/>
</dbReference>
<evidence type="ECO:0000313" key="1">
    <source>
        <dbReference type="EMBL" id="KAH7112481.1"/>
    </source>
</evidence>
<name>A0A9P9D4X9_9PLEO</name>
<proteinExistence type="predicted"/>
<dbReference type="AlphaFoldDB" id="A0A9P9D4X9"/>
<gene>
    <name evidence="1" type="ORF">B0J11DRAFT_585449</name>
</gene>
<reference evidence="1" key="1">
    <citation type="journal article" date="2021" name="Nat. Commun.">
        <title>Genetic determinants of endophytism in the Arabidopsis root mycobiome.</title>
        <authorList>
            <person name="Mesny F."/>
            <person name="Miyauchi S."/>
            <person name="Thiergart T."/>
            <person name="Pickel B."/>
            <person name="Atanasova L."/>
            <person name="Karlsson M."/>
            <person name="Huettel B."/>
            <person name="Barry K.W."/>
            <person name="Haridas S."/>
            <person name="Chen C."/>
            <person name="Bauer D."/>
            <person name="Andreopoulos W."/>
            <person name="Pangilinan J."/>
            <person name="LaButti K."/>
            <person name="Riley R."/>
            <person name="Lipzen A."/>
            <person name="Clum A."/>
            <person name="Drula E."/>
            <person name="Henrissat B."/>
            <person name="Kohler A."/>
            <person name="Grigoriev I.V."/>
            <person name="Martin F.M."/>
            <person name="Hacquard S."/>
        </authorList>
    </citation>
    <scope>NUCLEOTIDE SEQUENCE</scope>
    <source>
        <strain evidence="1">MPI-CAGE-CH-0243</strain>
    </source>
</reference>
<sequence length="242" mass="27439">MQVQQRFDSVDLDPNRFVFDEELPSYEPRTAPEYGIDDYERPLVSFHLQQVHSKLQVFVPTESSTSCTYQVLSRSSLRLFSKRPNMEVILEDNGGASQHSIAAIAFDNDGPLPWRPRANVAHGHDTYSMESWNFSDWSVVIRDIGYRWRLEGNPMSLALIEDGCSIVIARFTYSSRGTTAKCGADIGKIAIFRDQLSQDRDGIESILCSLMVPIMHFKKMGKNYWNEAGTEQGHGRGRGESH</sequence>
<evidence type="ECO:0000313" key="2">
    <source>
        <dbReference type="Proteomes" id="UP000700596"/>
    </source>
</evidence>
<comment type="caution">
    <text evidence="1">The sequence shown here is derived from an EMBL/GenBank/DDBJ whole genome shotgun (WGS) entry which is preliminary data.</text>
</comment>
<dbReference type="OrthoDB" id="3941101at2759"/>
<dbReference type="Proteomes" id="UP000700596">
    <property type="component" value="Unassembled WGS sequence"/>
</dbReference>